<dbReference type="EMBL" id="HBIV01004615">
    <property type="protein sequence ID" value="CAE0648765.1"/>
    <property type="molecule type" value="Transcribed_RNA"/>
</dbReference>
<organism evidence="2">
    <name type="scientific">Lotharella globosa</name>
    <dbReference type="NCBI Taxonomy" id="91324"/>
    <lineage>
        <taxon>Eukaryota</taxon>
        <taxon>Sar</taxon>
        <taxon>Rhizaria</taxon>
        <taxon>Cercozoa</taxon>
        <taxon>Chlorarachniophyceae</taxon>
        <taxon>Lotharella</taxon>
    </lineage>
</organism>
<dbReference type="InterPro" id="IPR016181">
    <property type="entry name" value="Acyl_CoA_acyltransferase"/>
</dbReference>
<evidence type="ECO:0000259" key="1">
    <source>
        <dbReference type="PROSITE" id="PS51186"/>
    </source>
</evidence>
<dbReference type="InterPro" id="IPR000182">
    <property type="entry name" value="GNAT_dom"/>
</dbReference>
<gene>
    <name evidence="2" type="ORF">LGLO00237_LOCUS3241</name>
</gene>
<dbReference type="SUPFAM" id="SSF55729">
    <property type="entry name" value="Acyl-CoA N-acyltransferases (Nat)"/>
    <property type="match status" value="1"/>
</dbReference>
<sequence length="187" mass="20637">MRSLKPAPIRATIVACGQIRPLGDAFELASLFVEPELRGSGLGSSLVERLLDRSIQLHACRRDTCGCSKNAMYKQNAPVLARHAEEGHGCDDVYLLTLQRTTGFYTRLGFVQIDVTEAPSPMQLEVHIRHPIKKSSEKIIKLKTSPHTLMSNSSMWCYQYSIGRQVASVFAGDSLAVMKCAGRSLTK</sequence>
<feature type="domain" description="N-acetyltransferase" evidence="1">
    <location>
        <begin position="1"/>
        <end position="133"/>
    </location>
</feature>
<proteinExistence type="predicted"/>
<dbReference type="Pfam" id="PF13508">
    <property type="entry name" value="Acetyltransf_7"/>
    <property type="match status" value="1"/>
</dbReference>
<protein>
    <recommendedName>
        <fullName evidence="1">N-acetyltransferase domain-containing protein</fullName>
    </recommendedName>
</protein>
<dbReference type="GO" id="GO:0016747">
    <property type="term" value="F:acyltransferase activity, transferring groups other than amino-acyl groups"/>
    <property type="evidence" value="ECO:0007669"/>
    <property type="project" value="InterPro"/>
</dbReference>
<accession>A0A7S3YDX1</accession>
<dbReference type="CDD" id="cd04301">
    <property type="entry name" value="NAT_SF"/>
    <property type="match status" value="1"/>
</dbReference>
<evidence type="ECO:0000313" key="2">
    <source>
        <dbReference type="EMBL" id="CAE0648765.1"/>
    </source>
</evidence>
<dbReference type="AlphaFoldDB" id="A0A7S3YDX1"/>
<reference evidence="2" key="1">
    <citation type="submission" date="2021-01" db="EMBL/GenBank/DDBJ databases">
        <authorList>
            <person name="Corre E."/>
            <person name="Pelletier E."/>
            <person name="Niang G."/>
            <person name="Scheremetjew M."/>
            <person name="Finn R."/>
            <person name="Kale V."/>
            <person name="Holt S."/>
            <person name="Cochrane G."/>
            <person name="Meng A."/>
            <person name="Brown T."/>
            <person name="Cohen L."/>
        </authorList>
    </citation>
    <scope>NUCLEOTIDE SEQUENCE</scope>
    <source>
        <strain evidence="2">CCCM811</strain>
    </source>
</reference>
<dbReference type="PROSITE" id="PS51186">
    <property type="entry name" value="GNAT"/>
    <property type="match status" value="1"/>
</dbReference>
<name>A0A7S3YDX1_9EUKA</name>
<dbReference type="Gene3D" id="3.40.630.30">
    <property type="match status" value="1"/>
</dbReference>